<protein>
    <recommendedName>
        <fullName evidence="4">Tetratricopeptide repeat protein</fullName>
    </recommendedName>
</protein>
<feature type="transmembrane region" description="Helical" evidence="1">
    <location>
        <begin position="7"/>
        <end position="29"/>
    </location>
</feature>
<dbReference type="Proteomes" id="UP001251870">
    <property type="component" value="Unassembled WGS sequence"/>
</dbReference>
<evidence type="ECO:0008006" key="4">
    <source>
        <dbReference type="Google" id="ProtNLM"/>
    </source>
</evidence>
<gene>
    <name evidence="2" type="ORF">RIL96_00185</name>
</gene>
<keyword evidence="3" id="KW-1185">Reference proteome</keyword>
<accession>A0ABU2DNF3</accession>
<keyword evidence="1" id="KW-0472">Membrane</keyword>
<sequence>MRSKIWVWLFVGVLVIFLGGAVTSAWRFLRIDDPIARVIGLAVLVIVGVGIWYLYRELSLAFRSERLGRILEAEGGLPEDTVERSPAGRPDKGQADEQFARYAAEAEQAPEDWRSWFRLAIAYDIASDRRRGRAMMRRAIRMERVAPDGAYGPEAEGRS</sequence>
<dbReference type="RefSeq" id="WP_310546979.1">
    <property type="nucleotide sequence ID" value="NZ_JAVKGR010000001.1"/>
</dbReference>
<evidence type="ECO:0000256" key="1">
    <source>
        <dbReference type="SAM" id="Phobius"/>
    </source>
</evidence>
<feature type="transmembrane region" description="Helical" evidence="1">
    <location>
        <begin position="35"/>
        <end position="55"/>
    </location>
</feature>
<reference evidence="2 3" key="1">
    <citation type="submission" date="2023-09" db="EMBL/GenBank/DDBJ databases">
        <title>Description of three actinobacteria isolated from air of manufacturing shop in a pharmaceutical factory.</title>
        <authorList>
            <person name="Zhang D.-F."/>
        </authorList>
    </citation>
    <scope>NUCLEOTIDE SEQUENCE [LARGE SCALE GENOMIC DNA]</scope>
    <source>
        <strain evidence="2 3">LY-0111</strain>
    </source>
</reference>
<comment type="caution">
    <text evidence="2">The sequence shown here is derived from an EMBL/GenBank/DDBJ whole genome shotgun (WGS) entry which is preliminary data.</text>
</comment>
<dbReference type="EMBL" id="JAVKGR010000001">
    <property type="protein sequence ID" value="MDR8017984.1"/>
    <property type="molecule type" value="Genomic_DNA"/>
</dbReference>
<evidence type="ECO:0000313" key="3">
    <source>
        <dbReference type="Proteomes" id="UP001251870"/>
    </source>
</evidence>
<keyword evidence="1" id="KW-0812">Transmembrane</keyword>
<evidence type="ECO:0000313" key="2">
    <source>
        <dbReference type="EMBL" id="MDR8017984.1"/>
    </source>
</evidence>
<keyword evidence="1" id="KW-1133">Transmembrane helix</keyword>
<name>A0ABU2DNF3_9MICC</name>
<proteinExistence type="predicted"/>
<organism evidence="2 3">
    <name type="scientific">Nesterenkonia aerolata</name>
    <dbReference type="NCBI Taxonomy" id="3074079"/>
    <lineage>
        <taxon>Bacteria</taxon>
        <taxon>Bacillati</taxon>
        <taxon>Actinomycetota</taxon>
        <taxon>Actinomycetes</taxon>
        <taxon>Micrococcales</taxon>
        <taxon>Micrococcaceae</taxon>
        <taxon>Nesterenkonia</taxon>
    </lineage>
</organism>